<organism evidence="1 2">
    <name type="scientific">Arabis nemorensis</name>
    <dbReference type="NCBI Taxonomy" id="586526"/>
    <lineage>
        <taxon>Eukaryota</taxon>
        <taxon>Viridiplantae</taxon>
        <taxon>Streptophyta</taxon>
        <taxon>Embryophyta</taxon>
        <taxon>Tracheophyta</taxon>
        <taxon>Spermatophyta</taxon>
        <taxon>Magnoliopsida</taxon>
        <taxon>eudicotyledons</taxon>
        <taxon>Gunneridae</taxon>
        <taxon>Pentapetalae</taxon>
        <taxon>rosids</taxon>
        <taxon>malvids</taxon>
        <taxon>Brassicales</taxon>
        <taxon>Brassicaceae</taxon>
        <taxon>Arabideae</taxon>
        <taxon>Arabis</taxon>
    </lineage>
</organism>
<name>A0A565CGL2_9BRAS</name>
<accession>A0A565CGL2</accession>
<proteinExistence type="predicted"/>
<evidence type="ECO:0000313" key="1">
    <source>
        <dbReference type="EMBL" id="VVB12724.1"/>
    </source>
</evidence>
<keyword evidence="2" id="KW-1185">Reference proteome</keyword>
<evidence type="ECO:0000313" key="2">
    <source>
        <dbReference type="Proteomes" id="UP000489600"/>
    </source>
</evidence>
<dbReference type="EMBL" id="CABITT030000007">
    <property type="protein sequence ID" value="VVB12724.1"/>
    <property type="molecule type" value="Genomic_DNA"/>
</dbReference>
<reference evidence="1" key="1">
    <citation type="submission" date="2019-07" db="EMBL/GenBank/DDBJ databases">
        <authorList>
            <person name="Dittberner H."/>
        </authorList>
    </citation>
    <scope>NUCLEOTIDE SEQUENCE [LARGE SCALE GENOMIC DNA]</scope>
</reference>
<sequence length="247" mass="27866">MGLYQRRFEDKLTSPVIFDGDLKIFLRITKLCVLTRHVLMPRCKLDRDPTCILHNKRHQRSAEDGLGVAKSPETEQKHRNQECLCLLQQWNLIVPLQSQPHPKIRQGGQGLAVVCIADPHPPSQLLAIELALSFGWELLGAWPLGVACRGHRGQTCSQGRYRDGRMQIKRQDSRFGVCGPDSSRPLEAIGRSRLWTNRNHHADISLVRISERAMTAFVSVVRGCKNMCVLSALFLLLEEVSGQCERG</sequence>
<protein>
    <submittedName>
        <fullName evidence="1">Uncharacterized protein</fullName>
    </submittedName>
</protein>
<dbReference type="AlphaFoldDB" id="A0A565CGL2"/>
<gene>
    <name evidence="1" type="ORF">ANE_LOCUS23168</name>
</gene>
<comment type="caution">
    <text evidence="1">The sequence shown here is derived from an EMBL/GenBank/DDBJ whole genome shotgun (WGS) entry which is preliminary data.</text>
</comment>
<dbReference type="Proteomes" id="UP000489600">
    <property type="component" value="Unassembled WGS sequence"/>
</dbReference>